<protein>
    <recommendedName>
        <fullName evidence="3">S-locus glycoprotein domain-containing protein</fullName>
    </recommendedName>
</protein>
<comment type="caution">
    <text evidence="4">The sequence shown here is derived from an EMBL/GenBank/DDBJ whole genome shotgun (WGS) entry which is preliminary data.</text>
</comment>
<dbReference type="EMBL" id="JAUJYN010000001">
    <property type="protein sequence ID" value="KAK1280711.1"/>
    <property type="molecule type" value="Genomic_DNA"/>
</dbReference>
<reference evidence="4" key="1">
    <citation type="journal article" date="2023" name="Nat. Commun.">
        <title>Diploid and tetraploid genomes of Acorus and the evolution of monocots.</title>
        <authorList>
            <person name="Ma L."/>
            <person name="Liu K.W."/>
            <person name="Li Z."/>
            <person name="Hsiao Y.Y."/>
            <person name="Qi Y."/>
            <person name="Fu T."/>
            <person name="Tang G.D."/>
            <person name="Zhang D."/>
            <person name="Sun W.H."/>
            <person name="Liu D.K."/>
            <person name="Li Y."/>
            <person name="Chen G.Z."/>
            <person name="Liu X.D."/>
            <person name="Liao X.Y."/>
            <person name="Jiang Y.T."/>
            <person name="Yu X."/>
            <person name="Hao Y."/>
            <person name="Huang J."/>
            <person name="Zhao X.W."/>
            <person name="Ke S."/>
            <person name="Chen Y.Y."/>
            <person name="Wu W.L."/>
            <person name="Hsu J.L."/>
            <person name="Lin Y.F."/>
            <person name="Huang M.D."/>
            <person name="Li C.Y."/>
            <person name="Huang L."/>
            <person name="Wang Z.W."/>
            <person name="Zhao X."/>
            <person name="Zhong W.Y."/>
            <person name="Peng D.H."/>
            <person name="Ahmad S."/>
            <person name="Lan S."/>
            <person name="Zhang J.S."/>
            <person name="Tsai W.C."/>
            <person name="Van de Peer Y."/>
            <person name="Liu Z.J."/>
        </authorList>
    </citation>
    <scope>NUCLEOTIDE SEQUENCE</scope>
    <source>
        <strain evidence="4">SCP</strain>
    </source>
</reference>
<gene>
    <name evidence="4" type="ORF">QJS04_geneDACA003234</name>
</gene>
<reference evidence="4" key="2">
    <citation type="submission" date="2023-06" db="EMBL/GenBank/DDBJ databases">
        <authorList>
            <person name="Ma L."/>
            <person name="Liu K.-W."/>
            <person name="Li Z."/>
            <person name="Hsiao Y.-Y."/>
            <person name="Qi Y."/>
            <person name="Fu T."/>
            <person name="Tang G."/>
            <person name="Zhang D."/>
            <person name="Sun W.-H."/>
            <person name="Liu D.-K."/>
            <person name="Li Y."/>
            <person name="Chen G.-Z."/>
            <person name="Liu X.-D."/>
            <person name="Liao X.-Y."/>
            <person name="Jiang Y.-T."/>
            <person name="Yu X."/>
            <person name="Hao Y."/>
            <person name="Huang J."/>
            <person name="Zhao X.-W."/>
            <person name="Ke S."/>
            <person name="Chen Y.-Y."/>
            <person name="Wu W.-L."/>
            <person name="Hsu J.-L."/>
            <person name="Lin Y.-F."/>
            <person name="Huang M.-D."/>
            <person name="Li C.-Y."/>
            <person name="Huang L."/>
            <person name="Wang Z.-W."/>
            <person name="Zhao X."/>
            <person name="Zhong W.-Y."/>
            <person name="Peng D.-H."/>
            <person name="Ahmad S."/>
            <person name="Lan S."/>
            <person name="Zhang J.-S."/>
            <person name="Tsai W.-C."/>
            <person name="Van De Peer Y."/>
            <person name="Liu Z.-J."/>
        </authorList>
    </citation>
    <scope>NUCLEOTIDE SEQUENCE</scope>
    <source>
        <strain evidence="4">SCP</strain>
        <tissue evidence="4">Leaves</tissue>
    </source>
</reference>
<keyword evidence="1" id="KW-0732">Signal</keyword>
<keyword evidence="5" id="KW-1185">Reference proteome</keyword>
<evidence type="ECO:0000256" key="2">
    <source>
        <dbReference type="ARBA" id="ARBA00023157"/>
    </source>
</evidence>
<proteinExistence type="predicted"/>
<evidence type="ECO:0000259" key="3">
    <source>
        <dbReference type="Pfam" id="PF00954"/>
    </source>
</evidence>
<feature type="domain" description="S-locus glycoprotein" evidence="3">
    <location>
        <begin position="38"/>
        <end position="130"/>
    </location>
</feature>
<evidence type="ECO:0000313" key="5">
    <source>
        <dbReference type="Proteomes" id="UP001179952"/>
    </source>
</evidence>
<dbReference type="Pfam" id="PF00954">
    <property type="entry name" value="S_locus_glycop"/>
    <property type="match status" value="1"/>
</dbReference>
<name>A0AAV9BWU2_ACOGR</name>
<evidence type="ECO:0000256" key="1">
    <source>
        <dbReference type="ARBA" id="ARBA00022729"/>
    </source>
</evidence>
<dbReference type="AlphaFoldDB" id="A0AAV9BWU2"/>
<accession>A0AAV9BWU2</accession>
<evidence type="ECO:0000313" key="4">
    <source>
        <dbReference type="EMBL" id="KAK1280711.1"/>
    </source>
</evidence>
<sequence>MIPARGIIQVVLIQPVQGSPSYGIMNFHTSGGEYQKRDSSFDTISQTTESSVNVNITFTRDNDEIYFTCNFMDSIIPLLVNTTINYDGNITQFAWSDTKQQWDISWTLWFDLYNRCGAWSIYCDESCSCLMFLVVARDSRVEVKR</sequence>
<dbReference type="Proteomes" id="UP001179952">
    <property type="component" value="Unassembled WGS sequence"/>
</dbReference>
<dbReference type="GO" id="GO:0048544">
    <property type="term" value="P:recognition of pollen"/>
    <property type="evidence" value="ECO:0007669"/>
    <property type="project" value="InterPro"/>
</dbReference>
<keyword evidence="2" id="KW-1015">Disulfide bond</keyword>
<organism evidence="4 5">
    <name type="scientific">Acorus gramineus</name>
    <name type="common">Dwarf sweet flag</name>
    <dbReference type="NCBI Taxonomy" id="55184"/>
    <lineage>
        <taxon>Eukaryota</taxon>
        <taxon>Viridiplantae</taxon>
        <taxon>Streptophyta</taxon>
        <taxon>Embryophyta</taxon>
        <taxon>Tracheophyta</taxon>
        <taxon>Spermatophyta</taxon>
        <taxon>Magnoliopsida</taxon>
        <taxon>Liliopsida</taxon>
        <taxon>Acoraceae</taxon>
        <taxon>Acorus</taxon>
    </lineage>
</organism>
<dbReference type="InterPro" id="IPR000858">
    <property type="entry name" value="S_locus_glycoprot_dom"/>
</dbReference>